<dbReference type="InterPro" id="IPR011047">
    <property type="entry name" value="Quinoprotein_ADH-like_sf"/>
</dbReference>
<dbReference type="EnsemblMetazoa" id="XM_030980008">
    <property type="protein sequence ID" value="XP_030835868"/>
    <property type="gene ID" value="LOC100889789"/>
</dbReference>
<dbReference type="PANTHER" id="PTHR19871:SF41">
    <property type="entry name" value="NACHT DOMAIN- AND WD REPEAT-CONTAINING PROTEIN 1-LIKE"/>
    <property type="match status" value="1"/>
</dbReference>
<dbReference type="OrthoDB" id="9990676at2759"/>
<feature type="repeat" description="WD" evidence="3">
    <location>
        <begin position="969"/>
        <end position="1010"/>
    </location>
</feature>
<dbReference type="InParanoid" id="A0A7M7NHU9"/>
<dbReference type="PROSITE" id="PS50294">
    <property type="entry name" value="WD_REPEATS_REGION"/>
    <property type="match status" value="8"/>
</dbReference>
<evidence type="ECO:0000256" key="3">
    <source>
        <dbReference type="PROSITE-ProRule" id="PRU00221"/>
    </source>
</evidence>
<feature type="repeat" description="WD" evidence="3">
    <location>
        <begin position="1471"/>
        <end position="1512"/>
    </location>
</feature>
<feature type="domain" description="Nephrocystin 3-like N-terminal" evidence="5">
    <location>
        <begin position="399"/>
        <end position="505"/>
    </location>
</feature>
<dbReference type="PANTHER" id="PTHR19871">
    <property type="entry name" value="BETA TRANSDUCIN-RELATED PROTEIN"/>
    <property type="match status" value="1"/>
</dbReference>
<dbReference type="PROSITE" id="PS00678">
    <property type="entry name" value="WD_REPEATS_1"/>
    <property type="match status" value="2"/>
</dbReference>
<dbReference type="SUPFAM" id="SSF50998">
    <property type="entry name" value="Quinoprotein alcohol dehydrogenase-like"/>
    <property type="match status" value="1"/>
</dbReference>
<feature type="repeat" description="WD" evidence="3">
    <location>
        <begin position="1053"/>
        <end position="1094"/>
    </location>
</feature>
<protein>
    <submittedName>
        <fullName evidence="7">Uncharacterized protein</fullName>
    </submittedName>
</protein>
<evidence type="ECO:0000313" key="7">
    <source>
        <dbReference type="EnsemblMetazoa" id="XP_030835867"/>
    </source>
</evidence>
<feature type="repeat" description="WD" evidence="3">
    <location>
        <begin position="1223"/>
        <end position="1264"/>
    </location>
</feature>
<evidence type="ECO:0000259" key="6">
    <source>
        <dbReference type="Pfam" id="PF25469"/>
    </source>
</evidence>
<dbReference type="InterPro" id="IPR036322">
    <property type="entry name" value="WD40_repeat_dom_sf"/>
</dbReference>
<dbReference type="InterPro" id="IPR019775">
    <property type="entry name" value="WD40_repeat_CS"/>
</dbReference>
<accession>A0A7M7NHU9</accession>
<dbReference type="Gene3D" id="2.130.10.10">
    <property type="entry name" value="YVTN repeat-like/Quinoprotein amine dehydrogenase"/>
    <property type="match status" value="4"/>
</dbReference>
<evidence type="ECO:0000256" key="4">
    <source>
        <dbReference type="SAM" id="MobiDB-lite"/>
    </source>
</evidence>
<dbReference type="InterPro" id="IPR052752">
    <property type="entry name" value="NACHT-WD_repeat"/>
</dbReference>
<dbReference type="SMART" id="SM00320">
    <property type="entry name" value="WD40"/>
    <property type="match status" value="12"/>
</dbReference>
<reference evidence="7" key="2">
    <citation type="submission" date="2021-01" db="UniProtKB">
        <authorList>
            <consortium name="EnsemblMetazoa"/>
        </authorList>
    </citation>
    <scope>IDENTIFICATION</scope>
</reference>
<organism evidence="7 8">
    <name type="scientific">Strongylocentrotus purpuratus</name>
    <name type="common">Purple sea urchin</name>
    <dbReference type="NCBI Taxonomy" id="7668"/>
    <lineage>
        <taxon>Eukaryota</taxon>
        <taxon>Metazoa</taxon>
        <taxon>Echinodermata</taxon>
        <taxon>Eleutherozoa</taxon>
        <taxon>Echinozoa</taxon>
        <taxon>Echinoidea</taxon>
        <taxon>Euechinoidea</taxon>
        <taxon>Echinacea</taxon>
        <taxon>Camarodonta</taxon>
        <taxon>Echinidea</taxon>
        <taxon>Strongylocentrotidae</taxon>
        <taxon>Strongylocentrotus</taxon>
    </lineage>
</organism>
<proteinExistence type="predicted"/>
<dbReference type="GeneID" id="100889789"/>
<dbReference type="SUPFAM" id="SSF50978">
    <property type="entry name" value="WD40 repeat-like"/>
    <property type="match status" value="1"/>
</dbReference>
<feature type="repeat" description="WD" evidence="3">
    <location>
        <begin position="1265"/>
        <end position="1306"/>
    </location>
</feature>
<dbReference type="KEGG" id="spu:100889789"/>
<dbReference type="PROSITE" id="PS50082">
    <property type="entry name" value="WD_REPEATS_2"/>
    <property type="match status" value="10"/>
</dbReference>
<dbReference type="EnsemblMetazoa" id="XM_030980007">
    <property type="protein sequence ID" value="XP_030835867"/>
    <property type="gene ID" value="LOC100889789"/>
</dbReference>
<dbReference type="InterPro" id="IPR015943">
    <property type="entry name" value="WD40/YVTN_repeat-like_dom_sf"/>
</dbReference>
<evidence type="ECO:0000313" key="8">
    <source>
        <dbReference type="Proteomes" id="UP000007110"/>
    </source>
</evidence>
<dbReference type="RefSeq" id="XP_030835867.1">
    <property type="nucleotide sequence ID" value="XM_030980007.1"/>
</dbReference>
<keyword evidence="2" id="KW-0677">Repeat</keyword>
<name>A0A7M7NHU9_STRPU</name>
<keyword evidence="8" id="KW-1185">Reference proteome</keyword>
<feature type="region of interest" description="Disordered" evidence="4">
    <location>
        <begin position="1573"/>
        <end position="1644"/>
    </location>
</feature>
<dbReference type="SUPFAM" id="SSF52540">
    <property type="entry name" value="P-loop containing nucleoside triphosphate hydrolases"/>
    <property type="match status" value="1"/>
</dbReference>
<dbReference type="InterPro" id="IPR001680">
    <property type="entry name" value="WD40_rpt"/>
</dbReference>
<dbReference type="InterPro" id="IPR056884">
    <property type="entry name" value="NPHP3-like_N"/>
</dbReference>
<evidence type="ECO:0000256" key="1">
    <source>
        <dbReference type="ARBA" id="ARBA00022574"/>
    </source>
</evidence>
<dbReference type="Gene3D" id="3.40.50.300">
    <property type="entry name" value="P-loop containing nucleotide triphosphate hydrolases"/>
    <property type="match status" value="1"/>
</dbReference>
<dbReference type="Pfam" id="PF24883">
    <property type="entry name" value="NPHP3_N"/>
    <property type="match status" value="1"/>
</dbReference>
<evidence type="ECO:0000259" key="5">
    <source>
        <dbReference type="Pfam" id="PF24883"/>
    </source>
</evidence>
<dbReference type="RefSeq" id="XP_030835868.1">
    <property type="nucleotide sequence ID" value="XM_030980008.1"/>
</dbReference>
<feature type="domain" description="NWD1/2-like winged helix-turn-helix" evidence="6">
    <location>
        <begin position="633"/>
        <end position="737"/>
    </location>
</feature>
<sequence>MTLTKAKEMDSIFTGRLTNIPPLTSKVVKIILSCCKSDTIQERFVLLRDAVPELQRFCQQYGLDFQLVDMHQGPSNTSTNDHEMAGLRIQEIINSHQLSLGPFFVSVIGNKYGDYVLPSRIEGTEFSHIRDCAFEAGKDINVLDEWYVQEGDGVEQVYVLQPISSKLKYYYDSSPENKELNEKDLSKWKKAHDALLEILQQCAEYVHDEGLLNEEQLHKYHMSALENELTSAVYQTDSSAERCVCVYRSFDDLPQNVESQEMHNYVDIRKPNRPKIYKKAQERIKALKDTKIPSMLPEENILKFCIPWTANGVDPANSEEHEQYLKEFCGQFTSKIKELVDKFVVREKANLQMREGSGLTGEVLAHLQVADEYTRSFVSRDSVVNQVERLVKKTQGKNDKMQNAILLHGEPGSGKTVVVSQVIKMMPTWLGDSVIVVPRFLGATTTCRTVRDMLESVCHQVYEVYKPKKSKFGDIPQDLEKLRPYFKNLIEKLPSPTRPLCIVLDFPAEFVEEFQGDNLDWLPVNFPTSTTLIIALTDSPVLKVFRERISDESNLIRVTSLNDRELSEMVRLFLTDNSRLLVPEQVKIVTRAGAKNPLPLFAKLLCRETQFMNPSGNGKDPISTPVDASNILLQHVEDRNGPEVTTIILRYLTAARYGLTESELMDLLSCDDDLLAMVYPHTLPRVLRFPHRVWINIRIDLGPLIAIRYLDNKMLMTWSSSVIHKVARQRYLSSNVESIKAHKYLANLFLQTWLKGKKWEREDRKMEDDEEVDGNRYIAPQPLLYGKTQYNLRRLSELWNHLAYAGDLKMLKSAVVCNFEYLLAKTHASSVYHVLQELATIKCLVLDLEIDLVYAALAKSAEALMADPLQLAAELISRLLPIKGQYPRDLDSLVAQAMEWCDQFTRPLLVPLTSWLPTQHDSLISSVQCGSEIVKMVVSTDNQQIILITNDRTLVCYKLASSEKLWSCKAVHAEDITCITISKDDRIVVTGSADKTLKLWTADGGKLLRTIQKHEGPISCVAVTPDCKRVISGALDGLVRVFNIEDGELVWNLTGSFESLVTVKSNKYSNILIAASADCKVRTWSLRDFSQLNVIEGQGGFINHMTVSGDDMFFLRSYEDSRLNMSCLVTGTFVHPLEGHKGKIVDVCMCPEGLYAGIATSEQVIYVYNVRSQELVQTLTGHSAPIRKVTITPNGHFLVSASADGNVKVWLLPKPKTKESDHTKAHTDKVTCLAVSRDANFAITGSADCCLKLWNMDLCQIIHSFCDHTKPISCVAMADNGSFAVSGSEDATVKVWSTDSGVVVIAFTEHEDSISSVLITSDSKRILSADFSNYMKLWVAATGEVLLSCMGPSAMVILTPDDTYAISGDRNELMKIWTTGSGESVKTVNHVQIITCVTVTRDSQFTITGSEDMSLKIWETKTGKLTQILAGHDDRVTCVATADHNRHVMSGSDDSTLIIWNMSTGEIEKTLTGHTAAVTGCKMTSDGSIAVSCSLDGTVRVWMVQTGTIITSFHIRQPVAGLQMSFDASFIILKLVEGGSTPLLSLHNSPASDIKSQSQVDIDVKEESQTVLPIKPHPPLLHKQTSLQMSQVGRKSTSSAPDANRIKAANNQKGRHQSYSDNSSSNGSTGKMKRNKRSGVCRIV</sequence>
<dbReference type="Pfam" id="PF25469">
    <property type="entry name" value="WHD_NWD1"/>
    <property type="match status" value="1"/>
</dbReference>
<feature type="repeat" description="WD" evidence="3">
    <location>
        <begin position="1429"/>
        <end position="1470"/>
    </location>
</feature>
<dbReference type="Pfam" id="PF00400">
    <property type="entry name" value="WD40"/>
    <property type="match status" value="9"/>
</dbReference>
<feature type="repeat" description="WD" evidence="3">
    <location>
        <begin position="1387"/>
        <end position="1428"/>
    </location>
</feature>
<feature type="compositionally biased region" description="Polar residues" evidence="4">
    <location>
        <begin position="1584"/>
        <end position="1601"/>
    </location>
</feature>
<dbReference type="InterPro" id="IPR027417">
    <property type="entry name" value="P-loop_NTPase"/>
</dbReference>
<dbReference type="Proteomes" id="UP000007110">
    <property type="component" value="Unassembled WGS sequence"/>
</dbReference>
<dbReference type="OMA" id="DSFYWDL"/>
<feature type="repeat" description="WD" evidence="3">
    <location>
        <begin position="1179"/>
        <end position="1210"/>
    </location>
</feature>
<feature type="compositionally biased region" description="Low complexity" evidence="4">
    <location>
        <begin position="1619"/>
        <end position="1628"/>
    </location>
</feature>
<dbReference type="InterPro" id="IPR057588">
    <property type="entry name" value="NWD1/2-like_WH"/>
</dbReference>
<feature type="repeat" description="WD" evidence="3">
    <location>
        <begin position="1307"/>
        <end position="1348"/>
    </location>
</feature>
<evidence type="ECO:0000256" key="2">
    <source>
        <dbReference type="ARBA" id="ARBA00022737"/>
    </source>
</evidence>
<reference evidence="8" key="1">
    <citation type="submission" date="2015-02" db="EMBL/GenBank/DDBJ databases">
        <title>Genome sequencing for Strongylocentrotus purpuratus.</title>
        <authorList>
            <person name="Murali S."/>
            <person name="Liu Y."/>
            <person name="Vee V."/>
            <person name="English A."/>
            <person name="Wang M."/>
            <person name="Skinner E."/>
            <person name="Han Y."/>
            <person name="Muzny D.M."/>
            <person name="Worley K.C."/>
            <person name="Gibbs R.A."/>
        </authorList>
    </citation>
    <scope>NUCLEOTIDE SEQUENCE</scope>
</reference>
<feature type="compositionally biased region" description="Basic residues" evidence="4">
    <location>
        <begin position="1631"/>
        <end position="1644"/>
    </location>
</feature>
<dbReference type="CDD" id="cd00200">
    <property type="entry name" value="WD40"/>
    <property type="match status" value="2"/>
</dbReference>
<keyword evidence="1 3" id="KW-0853">WD repeat</keyword>
<feature type="repeat" description="WD" evidence="3">
    <location>
        <begin position="1011"/>
        <end position="1052"/>
    </location>
</feature>